<evidence type="ECO:0000313" key="3">
    <source>
        <dbReference type="Proteomes" id="UP000653454"/>
    </source>
</evidence>
<protein>
    <submittedName>
        <fullName evidence="2">(diamondback moth) hypothetical protein</fullName>
    </submittedName>
</protein>
<name>A0A8S4DHN2_PLUXY</name>
<feature type="non-terminal residue" evidence="2">
    <location>
        <position position="1"/>
    </location>
</feature>
<comment type="caution">
    <text evidence="2">The sequence shown here is derived from an EMBL/GenBank/DDBJ whole genome shotgun (WGS) entry which is preliminary data.</text>
</comment>
<keyword evidence="1" id="KW-0812">Transmembrane</keyword>
<feature type="transmembrane region" description="Helical" evidence="1">
    <location>
        <begin position="16"/>
        <end position="37"/>
    </location>
</feature>
<evidence type="ECO:0000313" key="2">
    <source>
        <dbReference type="EMBL" id="CAG9096636.1"/>
    </source>
</evidence>
<dbReference type="Proteomes" id="UP000653454">
    <property type="component" value="Unassembled WGS sequence"/>
</dbReference>
<keyword evidence="1" id="KW-1133">Transmembrane helix</keyword>
<organism evidence="2 3">
    <name type="scientific">Plutella xylostella</name>
    <name type="common">Diamondback moth</name>
    <name type="synonym">Plutella maculipennis</name>
    <dbReference type="NCBI Taxonomy" id="51655"/>
    <lineage>
        <taxon>Eukaryota</taxon>
        <taxon>Metazoa</taxon>
        <taxon>Ecdysozoa</taxon>
        <taxon>Arthropoda</taxon>
        <taxon>Hexapoda</taxon>
        <taxon>Insecta</taxon>
        <taxon>Pterygota</taxon>
        <taxon>Neoptera</taxon>
        <taxon>Endopterygota</taxon>
        <taxon>Lepidoptera</taxon>
        <taxon>Glossata</taxon>
        <taxon>Ditrysia</taxon>
        <taxon>Yponomeutoidea</taxon>
        <taxon>Plutellidae</taxon>
        <taxon>Plutella</taxon>
    </lineage>
</organism>
<dbReference type="AlphaFoldDB" id="A0A8S4DHN2"/>
<sequence length="47" mass="5596">MFIVLFGSLPNICTSVRVFIVISAVIGVSYWYVWVYYPQWIFARKYV</sequence>
<evidence type="ECO:0000256" key="1">
    <source>
        <dbReference type="SAM" id="Phobius"/>
    </source>
</evidence>
<accession>A0A8S4DHN2</accession>
<dbReference type="EMBL" id="CAJHNJ030000004">
    <property type="protein sequence ID" value="CAG9096636.1"/>
    <property type="molecule type" value="Genomic_DNA"/>
</dbReference>
<keyword evidence="3" id="KW-1185">Reference proteome</keyword>
<proteinExistence type="predicted"/>
<keyword evidence="1" id="KW-0472">Membrane</keyword>
<gene>
    <name evidence="2" type="ORF">PLXY2_LOCUS1796</name>
</gene>
<reference evidence="2" key="1">
    <citation type="submission" date="2020-11" db="EMBL/GenBank/DDBJ databases">
        <authorList>
            <person name="Whiteford S."/>
        </authorList>
    </citation>
    <scope>NUCLEOTIDE SEQUENCE</scope>
</reference>